<protein>
    <submittedName>
        <fullName evidence="1">Uncharacterized protein</fullName>
    </submittedName>
</protein>
<proteinExistence type="predicted"/>
<reference evidence="2" key="1">
    <citation type="journal article" date="2019" name="Int. J. Syst. Evol. Microbiol.">
        <title>The Global Catalogue of Microorganisms (GCM) 10K type strain sequencing project: providing services to taxonomists for standard genome sequencing and annotation.</title>
        <authorList>
            <consortium name="The Broad Institute Genomics Platform"/>
            <consortium name="The Broad Institute Genome Sequencing Center for Infectious Disease"/>
            <person name="Wu L."/>
            <person name="Ma J."/>
        </authorList>
    </citation>
    <scope>NUCLEOTIDE SEQUENCE [LARGE SCALE GENOMIC DNA]</scope>
    <source>
        <strain evidence="2">JCM 32105</strain>
    </source>
</reference>
<name>A0ABP8N1P8_9BACT</name>
<evidence type="ECO:0000313" key="2">
    <source>
        <dbReference type="Proteomes" id="UP001500067"/>
    </source>
</evidence>
<gene>
    <name evidence="1" type="ORF">GCM10023093_01400</name>
</gene>
<organism evidence="1 2">
    <name type="scientific">Nemorincola caseinilytica</name>
    <dbReference type="NCBI Taxonomy" id="2054315"/>
    <lineage>
        <taxon>Bacteria</taxon>
        <taxon>Pseudomonadati</taxon>
        <taxon>Bacteroidota</taxon>
        <taxon>Chitinophagia</taxon>
        <taxon>Chitinophagales</taxon>
        <taxon>Chitinophagaceae</taxon>
        <taxon>Nemorincola</taxon>
    </lineage>
</organism>
<comment type="caution">
    <text evidence="1">The sequence shown here is derived from an EMBL/GenBank/DDBJ whole genome shotgun (WGS) entry which is preliminary data.</text>
</comment>
<evidence type="ECO:0000313" key="1">
    <source>
        <dbReference type="EMBL" id="GAA4459787.1"/>
    </source>
</evidence>
<dbReference type="Proteomes" id="UP001500067">
    <property type="component" value="Unassembled WGS sequence"/>
</dbReference>
<sequence length="56" mass="6087">MEETTPARHIVPSNAVPPTVAIIGNEGDALLEDEQEENSDNAVMKSAARAKENFFM</sequence>
<keyword evidence="2" id="KW-1185">Reference proteome</keyword>
<accession>A0ABP8N1P8</accession>
<dbReference type="EMBL" id="BAABFA010000001">
    <property type="protein sequence ID" value="GAA4459787.1"/>
    <property type="molecule type" value="Genomic_DNA"/>
</dbReference>